<evidence type="ECO:0000256" key="4">
    <source>
        <dbReference type="ARBA" id="ARBA00022795"/>
    </source>
</evidence>
<dbReference type="InterPro" id="IPR031316">
    <property type="entry name" value="FlgM_C"/>
</dbReference>
<evidence type="ECO:0000256" key="1">
    <source>
        <dbReference type="ARBA" id="ARBA00005322"/>
    </source>
</evidence>
<dbReference type="AlphaFoldDB" id="A0A1I3VBQ2"/>
<gene>
    <name evidence="9" type="ORF">SAMN04488569_100282</name>
</gene>
<evidence type="ECO:0000256" key="3">
    <source>
        <dbReference type="ARBA" id="ARBA00022491"/>
    </source>
</evidence>
<sequence length="94" mass="10480">MKIDKNYSNFLNSVNQAKPGYAHESKKTEQPAKKQANVEVNISKEAQALLDADQVDISEKVKSIKAAIQNGEYEVDASKISSELVRTIQTQKEQ</sequence>
<dbReference type="EMBL" id="FOSJ01000002">
    <property type="protein sequence ID" value="SFJ91561.1"/>
    <property type="molecule type" value="Genomic_DNA"/>
</dbReference>
<keyword evidence="9" id="KW-0282">Flagellum</keyword>
<dbReference type="GO" id="GO:0044781">
    <property type="term" value="P:bacterial-type flagellum organization"/>
    <property type="evidence" value="ECO:0007669"/>
    <property type="project" value="UniProtKB-KW"/>
</dbReference>
<evidence type="ECO:0000256" key="2">
    <source>
        <dbReference type="ARBA" id="ARBA00017823"/>
    </source>
</evidence>
<name>A0A1I3VBQ2_9LACT</name>
<keyword evidence="10" id="KW-1185">Reference proteome</keyword>
<reference evidence="10" key="1">
    <citation type="submission" date="2016-10" db="EMBL/GenBank/DDBJ databases">
        <authorList>
            <person name="Varghese N."/>
            <person name="Submissions S."/>
        </authorList>
    </citation>
    <scope>NUCLEOTIDE SEQUENCE [LARGE SCALE GENOMIC DNA]</scope>
    <source>
        <strain evidence="10">DSM 16108</strain>
    </source>
</reference>
<dbReference type="InterPro" id="IPR035890">
    <property type="entry name" value="Anti-sigma-28_factor_FlgM_sf"/>
</dbReference>
<keyword evidence="9" id="KW-0969">Cilium</keyword>
<feature type="compositionally biased region" description="Basic and acidic residues" evidence="7">
    <location>
        <begin position="21"/>
        <end position="32"/>
    </location>
</feature>
<dbReference type="RefSeq" id="WP_072695034.1">
    <property type="nucleotide sequence ID" value="NZ_FOSJ01000002.1"/>
</dbReference>
<evidence type="ECO:0000313" key="10">
    <source>
        <dbReference type="Proteomes" id="UP000199589"/>
    </source>
</evidence>
<organism evidence="9 10">
    <name type="scientific">Marinilactibacillus piezotolerans</name>
    <dbReference type="NCBI Taxonomy" id="258723"/>
    <lineage>
        <taxon>Bacteria</taxon>
        <taxon>Bacillati</taxon>
        <taxon>Bacillota</taxon>
        <taxon>Bacilli</taxon>
        <taxon>Lactobacillales</taxon>
        <taxon>Carnobacteriaceae</taxon>
        <taxon>Marinilactibacillus</taxon>
    </lineage>
</organism>
<dbReference type="InterPro" id="IPR007412">
    <property type="entry name" value="FlgM"/>
</dbReference>
<keyword evidence="5" id="KW-0805">Transcription regulation</keyword>
<evidence type="ECO:0000313" key="9">
    <source>
        <dbReference type="EMBL" id="SFJ91561.1"/>
    </source>
</evidence>
<feature type="region of interest" description="Disordered" evidence="7">
    <location>
        <begin position="1"/>
        <end position="36"/>
    </location>
</feature>
<dbReference type="OrthoDB" id="2382241at2"/>
<dbReference type="Pfam" id="PF04316">
    <property type="entry name" value="FlgM"/>
    <property type="match status" value="1"/>
</dbReference>
<comment type="similarity">
    <text evidence="1">Belongs to the FlgM family.</text>
</comment>
<protein>
    <recommendedName>
        <fullName evidence="2">Negative regulator of flagellin synthesis</fullName>
    </recommendedName>
</protein>
<feature type="domain" description="Anti-sigma-28 factor FlgM C-terminal" evidence="8">
    <location>
        <begin position="40"/>
        <end position="85"/>
    </location>
</feature>
<evidence type="ECO:0000256" key="6">
    <source>
        <dbReference type="ARBA" id="ARBA00023163"/>
    </source>
</evidence>
<keyword evidence="4" id="KW-1005">Bacterial flagellum biogenesis</keyword>
<dbReference type="NCBIfam" id="TIGR03824">
    <property type="entry name" value="FlgM_jcvi"/>
    <property type="match status" value="1"/>
</dbReference>
<feature type="compositionally biased region" description="Polar residues" evidence="7">
    <location>
        <begin position="1"/>
        <end position="16"/>
    </location>
</feature>
<keyword evidence="3" id="KW-0678">Repressor</keyword>
<dbReference type="Proteomes" id="UP000199589">
    <property type="component" value="Unassembled WGS sequence"/>
</dbReference>
<evidence type="ECO:0000259" key="8">
    <source>
        <dbReference type="Pfam" id="PF04316"/>
    </source>
</evidence>
<keyword evidence="6" id="KW-0804">Transcription</keyword>
<evidence type="ECO:0000256" key="5">
    <source>
        <dbReference type="ARBA" id="ARBA00023015"/>
    </source>
</evidence>
<accession>A0A1I3VBQ2</accession>
<dbReference type="SUPFAM" id="SSF101498">
    <property type="entry name" value="Anti-sigma factor FlgM"/>
    <property type="match status" value="1"/>
</dbReference>
<dbReference type="GO" id="GO:0045892">
    <property type="term" value="P:negative regulation of DNA-templated transcription"/>
    <property type="evidence" value="ECO:0007669"/>
    <property type="project" value="InterPro"/>
</dbReference>
<evidence type="ECO:0000256" key="7">
    <source>
        <dbReference type="SAM" id="MobiDB-lite"/>
    </source>
</evidence>
<proteinExistence type="inferred from homology"/>
<keyword evidence="9" id="KW-0966">Cell projection</keyword>